<name>A0A7S9H1J4_9BRAD</name>
<gene>
    <name evidence="1" type="ORF">IC761_06045</name>
</gene>
<dbReference type="EMBL" id="CP061379">
    <property type="protein sequence ID" value="QPF92845.1"/>
    <property type="molecule type" value="Genomic_DNA"/>
</dbReference>
<dbReference type="RefSeq" id="WP_195802375.1">
    <property type="nucleotide sequence ID" value="NZ_CP061379.1"/>
</dbReference>
<dbReference type="KEGG" id="bcou:IC761_06045"/>
<accession>A0A7S9H1J4</accession>
<protein>
    <recommendedName>
        <fullName evidence="3">YCII-related domain-containing protein</fullName>
    </recommendedName>
</protein>
<keyword evidence="2" id="KW-1185">Reference proteome</keyword>
<organism evidence="1 2">
    <name type="scientific">Bradyrhizobium commune</name>
    <dbReference type="NCBI Taxonomy" id="83627"/>
    <lineage>
        <taxon>Bacteria</taxon>
        <taxon>Pseudomonadati</taxon>
        <taxon>Pseudomonadota</taxon>
        <taxon>Alphaproteobacteria</taxon>
        <taxon>Hyphomicrobiales</taxon>
        <taxon>Nitrobacteraceae</taxon>
        <taxon>Bradyrhizobium</taxon>
    </lineage>
</organism>
<dbReference type="AlphaFoldDB" id="A0A7S9H1J4"/>
<sequence>MSTDTYLAVFLGSKTSPKWAAWHAMPEAERKAKEMEGMVAWKGWVEKHQGAIQAMGGPLGKTKQVDGKGVADIANEMGAFTVVRAASHEAAAKMFENHPHFAIFPGERVEIMPVLPIPGG</sequence>
<evidence type="ECO:0000313" key="1">
    <source>
        <dbReference type="EMBL" id="QPF92845.1"/>
    </source>
</evidence>
<dbReference type="Proteomes" id="UP000594621">
    <property type="component" value="Chromosome"/>
</dbReference>
<evidence type="ECO:0000313" key="2">
    <source>
        <dbReference type="Proteomes" id="UP000594621"/>
    </source>
</evidence>
<proteinExistence type="predicted"/>
<evidence type="ECO:0008006" key="3">
    <source>
        <dbReference type="Google" id="ProtNLM"/>
    </source>
</evidence>
<reference evidence="1 2" key="1">
    <citation type="submission" date="2020-09" db="EMBL/GenBank/DDBJ databases">
        <title>Complete genomes of bradyrhizobia occurring on native shrubby legumes in Australia.</title>
        <authorList>
            <person name="Lafay B."/>
        </authorList>
    </citation>
    <scope>NUCLEOTIDE SEQUENCE [LARGE SCALE GENOMIC DNA]</scope>
    <source>
        <strain evidence="1 2">BDV5040</strain>
    </source>
</reference>